<proteinExistence type="inferred from homology"/>
<keyword evidence="12" id="KW-1185">Reference proteome</keyword>
<dbReference type="PANTHER" id="PTHR14647">
    <property type="entry name" value="GALACTOSE-3-O-SULFOTRANSFERASE"/>
    <property type="match status" value="1"/>
</dbReference>
<dbReference type="Pfam" id="PF06990">
    <property type="entry name" value="Gal-3-0_sulfotr"/>
    <property type="match status" value="1"/>
</dbReference>
<feature type="transmembrane region" description="Helical" evidence="10">
    <location>
        <begin position="7"/>
        <end position="28"/>
    </location>
</feature>
<reference evidence="11 12" key="1">
    <citation type="journal article" date="2017" name="Nat. Ecol. Evol.">
        <title>Scallop genome provides insights into evolution of bilaterian karyotype and development.</title>
        <authorList>
            <person name="Wang S."/>
            <person name="Zhang J."/>
            <person name="Jiao W."/>
            <person name="Li J."/>
            <person name="Xun X."/>
            <person name="Sun Y."/>
            <person name="Guo X."/>
            <person name="Huan P."/>
            <person name="Dong B."/>
            <person name="Zhang L."/>
            <person name="Hu X."/>
            <person name="Sun X."/>
            <person name="Wang J."/>
            <person name="Zhao C."/>
            <person name="Wang Y."/>
            <person name="Wang D."/>
            <person name="Huang X."/>
            <person name="Wang R."/>
            <person name="Lv J."/>
            <person name="Li Y."/>
            <person name="Zhang Z."/>
            <person name="Liu B."/>
            <person name="Lu W."/>
            <person name="Hui Y."/>
            <person name="Liang J."/>
            <person name="Zhou Z."/>
            <person name="Hou R."/>
            <person name="Li X."/>
            <person name="Liu Y."/>
            <person name="Li H."/>
            <person name="Ning X."/>
            <person name="Lin Y."/>
            <person name="Zhao L."/>
            <person name="Xing Q."/>
            <person name="Dou J."/>
            <person name="Li Y."/>
            <person name="Mao J."/>
            <person name="Guo H."/>
            <person name="Dou H."/>
            <person name="Li T."/>
            <person name="Mu C."/>
            <person name="Jiang W."/>
            <person name="Fu Q."/>
            <person name="Fu X."/>
            <person name="Miao Y."/>
            <person name="Liu J."/>
            <person name="Yu Q."/>
            <person name="Li R."/>
            <person name="Liao H."/>
            <person name="Li X."/>
            <person name="Kong Y."/>
            <person name="Jiang Z."/>
            <person name="Chourrout D."/>
            <person name="Li R."/>
            <person name="Bao Z."/>
        </authorList>
    </citation>
    <scope>NUCLEOTIDE SEQUENCE [LARGE SCALE GENOMIC DNA]</scope>
    <source>
        <strain evidence="11 12">PY_sf001</strain>
    </source>
</reference>
<dbReference type="Gene3D" id="3.40.50.300">
    <property type="entry name" value="P-loop containing nucleotide triphosphate hydrolases"/>
    <property type="match status" value="1"/>
</dbReference>
<dbReference type="GO" id="GO:0000139">
    <property type="term" value="C:Golgi membrane"/>
    <property type="evidence" value="ECO:0007669"/>
    <property type="project" value="UniProtKB-SubCell"/>
</dbReference>
<protein>
    <submittedName>
        <fullName evidence="11">Galactose-3-O-sulfotransferase 3</fullName>
    </submittedName>
</protein>
<keyword evidence="4 10" id="KW-0812">Transmembrane</keyword>
<keyword evidence="6 10" id="KW-1133">Transmembrane helix</keyword>
<evidence type="ECO:0000256" key="3">
    <source>
        <dbReference type="ARBA" id="ARBA00022679"/>
    </source>
</evidence>
<evidence type="ECO:0000256" key="9">
    <source>
        <dbReference type="ARBA" id="ARBA00023180"/>
    </source>
</evidence>
<dbReference type="Proteomes" id="UP000242188">
    <property type="component" value="Unassembled WGS sequence"/>
</dbReference>
<comment type="caution">
    <text evidence="11">The sequence shown here is derived from an EMBL/GenBank/DDBJ whole genome shotgun (WGS) entry which is preliminary data.</text>
</comment>
<evidence type="ECO:0000256" key="4">
    <source>
        <dbReference type="ARBA" id="ARBA00022692"/>
    </source>
</evidence>
<gene>
    <name evidence="11" type="ORF">KP79_PYT16519</name>
</gene>
<dbReference type="SUPFAM" id="SSF52540">
    <property type="entry name" value="P-loop containing nucleoside triphosphate hydrolases"/>
    <property type="match status" value="1"/>
</dbReference>
<comment type="similarity">
    <text evidence="2">Belongs to the galactose-3-O-sulfotransferase family.</text>
</comment>
<keyword evidence="3 11" id="KW-0808">Transferase</keyword>
<evidence type="ECO:0000256" key="7">
    <source>
        <dbReference type="ARBA" id="ARBA00023034"/>
    </source>
</evidence>
<evidence type="ECO:0000256" key="5">
    <source>
        <dbReference type="ARBA" id="ARBA00022968"/>
    </source>
</evidence>
<keyword evidence="7" id="KW-0333">Golgi apparatus</keyword>
<evidence type="ECO:0000313" key="12">
    <source>
        <dbReference type="Proteomes" id="UP000242188"/>
    </source>
</evidence>
<comment type="subcellular location">
    <subcellularLocation>
        <location evidence="1">Golgi apparatus membrane</location>
        <topology evidence="1">Single-pass type II membrane protein</topology>
    </subcellularLocation>
</comment>
<dbReference type="OrthoDB" id="514299at2759"/>
<keyword evidence="5" id="KW-0735">Signal-anchor</keyword>
<evidence type="ECO:0000256" key="8">
    <source>
        <dbReference type="ARBA" id="ARBA00023136"/>
    </source>
</evidence>
<dbReference type="GO" id="GO:0009247">
    <property type="term" value="P:glycolipid biosynthetic process"/>
    <property type="evidence" value="ECO:0007669"/>
    <property type="project" value="InterPro"/>
</dbReference>
<dbReference type="GO" id="GO:0001733">
    <property type="term" value="F:galactosylceramide sulfotransferase activity"/>
    <property type="evidence" value="ECO:0007669"/>
    <property type="project" value="InterPro"/>
</dbReference>
<dbReference type="PANTHER" id="PTHR14647:SF87">
    <property type="entry name" value="PUTATIVE-RELATED"/>
    <property type="match status" value="1"/>
</dbReference>
<evidence type="ECO:0000313" key="11">
    <source>
        <dbReference type="EMBL" id="OWF44917.1"/>
    </source>
</evidence>
<sequence>MQNKKLLWMMFGLSCLATMILVSIGRYFDTVVTLIHTPVRKFVSTLNSDFYGEPLPLQYQQVYKIPEQHSLLQNNLSKQTLYDLEEQVQPIPEPNVDPIKDSNGKPVHHIAFIKAHKAASTTVQNIFLRYGYENDLVFALPRAGSTISTANTVRPGSILPPPPSRPYDILCSHVRFDREAFGRILPNDTKYIGIVREPFHQFQSNLQYYRQRFVLNIPGDKPVQEYLLHNDKYMKFGGNNIPSTYNKMAYDFGFPQDLFWSKDHDKIQRFLAKLDNEIDLVIVTEYFDESIVLMRRLLNWDLQYVLYGKLNSKKKKDPRLEIGSEEEGLYRKWAHLDYALYNFFLDKLKEKLKHQPPDFYEELAYFRSTRTKYDDFCKLSLDGGQSVILFEGSKWNTPFIVTKEQCKHLYIREIPFFNQLRARRILQLDRMN</sequence>
<dbReference type="InterPro" id="IPR027417">
    <property type="entry name" value="P-loop_NTPase"/>
</dbReference>
<dbReference type="InterPro" id="IPR009729">
    <property type="entry name" value="Gal-3-0_sulfotransfrase"/>
</dbReference>
<accession>A0A210Q842</accession>
<keyword evidence="9" id="KW-0325">Glycoprotein</keyword>
<keyword evidence="8 10" id="KW-0472">Membrane</keyword>
<dbReference type="EMBL" id="NEDP02004651">
    <property type="protein sequence ID" value="OWF44917.1"/>
    <property type="molecule type" value="Genomic_DNA"/>
</dbReference>
<evidence type="ECO:0000256" key="6">
    <source>
        <dbReference type="ARBA" id="ARBA00022989"/>
    </source>
</evidence>
<dbReference type="AlphaFoldDB" id="A0A210Q842"/>
<evidence type="ECO:0000256" key="10">
    <source>
        <dbReference type="SAM" id="Phobius"/>
    </source>
</evidence>
<name>A0A210Q842_MIZYE</name>
<evidence type="ECO:0000256" key="1">
    <source>
        <dbReference type="ARBA" id="ARBA00004323"/>
    </source>
</evidence>
<evidence type="ECO:0000256" key="2">
    <source>
        <dbReference type="ARBA" id="ARBA00008124"/>
    </source>
</evidence>
<organism evidence="11 12">
    <name type="scientific">Mizuhopecten yessoensis</name>
    <name type="common">Japanese scallop</name>
    <name type="synonym">Patinopecten yessoensis</name>
    <dbReference type="NCBI Taxonomy" id="6573"/>
    <lineage>
        <taxon>Eukaryota</taxon>
        <taxon>Metazoa</taxon>
        <taxon>Spiralia</taxon>
        <taxon>Lophotrochozoa</taxon>
        <taxon>Mollusca</taxon>
        <taxon>Bivalvia</taxon>
        <taxon>Autobranchia</taxon>
        <taxon>Pteriomorphia</taxon>
        <taxon>Pectinida</taxon>
        <taxon>Pectinoidea</taxon>
        <taxon>Pectinidae</taxon>
        <taxon>Mizuhopecten</taxon>
    </lineage>
</organism>